<dbReference type="RefSeq" id="WP_208468325.1">
    <property type="nucleotide sequence ID" value="NZ_JAGFNS010000010.1"/>
</dbReference>
<proteinExistence type="predicted"/>
<dbReference type="PANTHER" id="PTHR48104">
    <property type="entry name" value="METACASPASE-4"/>
    <property type="match status" value="1"/>
</dbReference>
<evidence type="ECO:0000256" key="1">
    <source>
        <dbReference type="SAM" id="MobiDB-lite"/>
    </source>
</evidence>
<evidence type="ECO:0000259" key="2">
    <source>
        <dbReference type="Pfam" id="PF00656"/>
    </source>
</evidence>
<protein>
    <submittedName>
        <fullName evidence="3">Caspase family protein</fullName>
    </submittedName>
</protein>
<dbReference type="InterPro" id="IPR011600">
    <property type="entry name" value="Pept_C14_caspase"/>
</dbReference>
<evidence type="ECO:0000313" key="3">
    <source>
        <dbReference type="EMBL" id="MBO3739163.1"/>
    </source>
</evidence>
<organism evidence="3 4">
    <name type="scientific">Actinoplanes flavus</name>
    <dbReference type="NCBI Taxonomy" id="2820290"/>
    <lineage>
        <taxon>Bacteria</taxon>
        <taxon>Bacillati</taxon>
        <taxon>Actinomycetota</taxon>
        <taxon>Actinomycetes</taxon>
        <taxon>Micromonosporales</taxon>
        <taxon>Micromonosporaceae</taxon>
        <taxon>Actinoplanes</taxon>
    </lineage>
</organism>
<feature type="domain" description="Peptidase C14 caspase" evidence="2">
    <location>
        <begin position="142"/>
        <end position="377"/>
    </location>
</feature>
<sequence length="765" mass="82411">MSDSPIRLQPLVRWPRQVRPNTRYQVIVDLTVEDGQEWPYPAEERTIGCLLDGAPWCQAESAGSDLLVLHRFGGTYGPVRFVLHIGELTADPRPLRLTFLTAGGVPFRTVELPVSRGATETADTYDDVPVGVADPPRTGTVFALLVGINDSGPGRHSIAGAVNDVEGAEAMLRTTVVESHRLRIEMLRDSEATRDAIITRLRALADQAGPDDTVLFWFSGNGSTAEAPPDAWHLYPTGKIETLICHSAGQDRAEITAPELSDLIGRITDHGTHVAVVVDACHSGLKPNARVEPPSRSPVESGQPEPHEGSHILLAACLPHETASELIVDGTYHGVFSWSLLRALRRMGPTATYRELIAAARGGVALRAGRQTPTLYPASDTVIDQPFLGGAVRQPVSLTVMHWRSDGWSINIGACHGVPAAPGTRVVVSHTSPALEAAVIDVRAVESLVEPVGWEPDRYTEYPVVVSAMPTPPTTVAVDPAAGRVRDALRSAGPSPHLREVSSGETPDLRVAATGDTATVLVAEDEPPLLSSITLDNGGTQRIVETLAHVARWRRTYLLDNPPSRLAGAVRIEVISADDGSETSVSANSAALRTDNHGVIRLRARRIASAWRRPRIFVRLRNERDEHLYCALLDLTSAFGVNVRLFPGAFIGPRRLAAAVDGRAISVGPPRSKRIHPGQTDRTWLKLMVCQEEFSVEPFALPDISDSAAASRTWPARSPYPAATLEATGSLTATATTGTLSPHPDLAEAAADWWTTMIPIEVVYD</sequence>
<dbReference type="EMBL" id="JAGFNS010000010">
    <property type="protein sequence ID" value="MBO3739163.1"/>
    <property type="molecule type" value="Genomic_DNA"/>
</dbReference>
<dbReference type="PANTHER" id="PTHR48104:SF30">
    <property type="entry name" value="METACASPASE-1"/>
    <property type="match status" value="1"/>
</dbReference>
<evidence type="ECO:0000313" key="4">
    <source>
        <dbReference type="Proteomes" id="UP000679690"/>
    </source>
</evidence>
<feature type="region of interest" description="Disordered" evidence="1">
    <location>
        <begin position="286"/>
        <end position="307"/>
    </location>
</feature>
<accession>A0ABS3UK59</accession>
<keyword evidence="4" id="KW-1185">Reference proteome</keyword>
<reference evidence="3 4" key="1">
    <citation type="submission" date="2021-03" db="EMBL/GenBank/DDBJ databases">
        <title>Actinoplanes flavus sp. nov., a novel actinomycete isolated from Coconut Palm rhizosphere soil.</title>
        <authorList>
            <person name="Luo X."/>
        </authorList>
    </citation>
    <scope>NUCLEOTIDE SEQUENCE [LARGE SCALE GENOMIC DNA]</scope>
    <source>
        <strain evidence="3 4">NEAU-H7</strain>
    </source>
</reference>
<dbReference type="Pfam" id="PF00656">
    <property type="entry name" value="Peptidase_C14"/>
    <property type="match status" value="1"/>
</dbReference>
<gene>
    <name evidence="3" type="ORF">J5X75_16675</name>
</gene>
<name>A0ABS3UK59_9ACTN</name>
<comment type="caution">
    <text evidence="3">The sequence shown here is derived from an EMBL/GenBank/DDBJ whole genome shotgun (WGS) entry which is preliminary data.</text>
</comment>
<dbReference type="InterPro" id="IPR050452">
    <property type="entry name" value="Metacaspase"/>
</dbReference>
<dbReference type="Proteomes" id="UP000679690">
    <property type="component" value="Unassembled WGS sequence"/>
</dbReference>
<dbReference type="Gene3D" id="3.40.50.1460">
    <property type="match status" value="1"/>
</dbReference>